<name>A0ABQ4S3G4_9HYPH</name>
<dbReference type="Proteomes" id="UP001055125">
    <property type="component" value="Unassembled WGS sequence"/>
</dbReference>
<accession>A0ABQ4S3G4</accession>
<keyword evidence="1" id="KW-1133">Transmembrane helix</keyword>
<protein>
    <submittedName>
        <fullName evidence="2">Uncharacterized protein</fullName>
    </submittedName>
</protein>
<keyword evidence="1" id="KW-0812">Transmembrane</keyword>
<reference evidence="2" key="1">
    <citation type="journal article" date="2021" name="Front. Microbiol.">
        <title>Comprehensive Comparative Genomics and Phenotyping of Methylobacterium Species.</title>
        <authorList>
            <person name="Alessa O."/>
            <person name="Ogura Y."/>
            <person name="Fujitani Y."/>
            <person name="Takami H."/>
            <person name="Hayashi T."/>
            <person name="Sahin N."/>
            <person name="Tani A."/>
        </authorList>
    </citation>
    <scope>NUCLEOTIDE SEQUENCE</scope>
    <source>
        <strain evidence="2">DSM 19015</strain>
    </source>
</reference>
<reference evidence="2" key="2">
    <citation type="submission" date="2021-08" db="EMBL/GenBank/DDBJ databases">
        <authorList>
            <person name="Tani A."/>
            <person name="Ola A."/>
            <person name="Ogura Y."/>
            <person name="Katsura K."/>
            <person name="Hayashi T."/>
        </authorList>
    </citation>
    <scope>NUCLEOTIDE SEQUENCE</scope>
    <source>
        <strain evidence="2">DSM 19015</strain>
    </source>
</reference>
<proteinExistence type="predicted"/>
<evidence type="ECO:0000256" key="1">
    <source>
        <dbReference type="SAM" id="Phobius"/>
    </source>
</evidence>
<evidence type="ECO:0000313" key="3">
    <source>
        <dbReference type="Proteomes" id="UP001055125"/>
    </source>
</evidence>
<comment type="caution">
    <text evidence="2">The sequence shown here is derived from an EMBL/GenBank/DDBJ whole genome shotgun (WGS) entry which is preliminary data.</text>
</comment>
<dbReference type="EMBL" id="BPQP01000093">
    <property type="protein sequence ID" value="GJD97586.1"/>
    <property type="molecule type" value="Genomic_DNA"/>
</dbReference>
<gene>
    <name evidence="2" type="ORF">OCOJLMKI_4818</name>
</gene>
<organism evidence="2 3">
    <name type="scientific">Methylobacterium iners</name>
    <dbReference type="NCBI Taxonomy" id="418707"/>
    <lineage>
        <taxon>Bacteria</taxon>
        <taxon>Pseudomonadati</taxon>
        <taxon>Pseudomonadota</taxon>
        <taxon>Alphaproteobacteria</taxon>
        <taxon>Hyphomicrobiales</taxon>
        <taxon>Methylobacteriaceae</taxon>
        <taxon>Methylobacterium</taxon>
    </lineage>
</organism>
<evidence type="ECO:0000313" key="2">
    <source>
        <dbReference type="EMBL" id="GJD97586.1"/>
    </source>
</evidence>
<keyword evidence="1" id="KW-0472">Membrane</keyword>
<sequence>MRFEADAVQVRDRREWRYWLVISGLFLGVAFTVAWCGMILASTWWLYVRLSG</sequence>
<keyword evidence="3" id="KW-1185">Reference proteome</keyword>
<feature type="transmembrane region" description="Helical" evidence="1">
    <location>
        <begin position="20"/>
        <end position="47"/>
    </location>
</feature>